<dbReference type="InterPro" id="IPR006330">
    <property type="entry name" value="Ado/ade_deaminase"/>
</dbReference>
<evidence type="ECO:0000256" key="4">
    <source>
        <dbReference type="ARBA" id="ARBA00012784"/>
    </source>
</evidence>
<evidence type="ECO:0000256" key="7">
    <source>
        <dbReference type="ARBA" id="ARBA00022723"/>
    </source>
</evidence>
<dbReference type="NCBIfam" id="TIGR01431">
    <property type="entry name" value="adm_rel"/>
    <property type="match status" value="1"/>
</dbReference>
<dbReference type="GO" id="GO:0046103">
    <property type="term" value="P:inosine biosynthetic process"/>
    <property type="evidence" value="ECO:0007669"/>
    <property type="project" value="TreeGrafter"/>
</dbReference>
<keyword evidence="7" id="KW-0479">Metal-binding</keyword>
<gene>
    <name evidence="14" type="ORF">ACAOBT_LOCUS17831</name>
</gene>
<sequence length="509" mass="59130">MPTRVELFCFCVFVCSVSADYWSERDAIIAKEQTRSVGGHLRLTDREEKVNKILMRYKYKELDDGLVHPKNFLAGQHFFNAKKEIERSKVFNLIKKLPKGASLHSHDMGLVSFECLYNLTYKDNLYVCTNDGPYRLQFFGDKVDKDCDWQLVSTLRQSNSSFDCELKKRLTLVVDDPHVAYSTLNKVWKAFEDIFVAVTGLLGYEPIWREYFYEAMKELYEDNVKYLEFRGILPQVYDTNGKIYDPFEVVGLYYDTLKKFMEDYPDFQGAKFIYTPYRKLDNKTIQDHIVIYEKLKTRYPDFIAGFDLVGQEDAGFPLTSFINELIPMQQNGTPFFFHAGETNWQGATTDLNLLDAVLLDTKRIGHAFALVKHPEIMKMAKHKDIAVEICPISNQVLKLVDDIRNHPGAVLVANDYPVVIAPDDPTFWGAKGLSYDWYIAFMGMASRDDDLRLLKQLAENSIKYSATTTSEKNDMFQHWQEDWNRFLDEVLKEENIINCKCNSIRCQPN</sequence>
<feature type="chain" id="PRO_5040130875" description="Adenosine deaminase" evidence="11">
    <location>
        <begin position="20"/>
        <end position="509"/>
    </location>
</feature>
<evidence type="ECO:0000256" key="5">
    <source>
        <dbReference type="ARBA" id="ARBA00018099"/>
    </source>
</evidence>
<dbReference type="CDD" id="cd01321">
    <property type="entry name" value="ADGF"/>
    <property type="match status" value="1"/>
</dbReference>
<dbReference type="SUPFAM" id="SSF51556">
    <property type="entry name" value="Metallo-dependent hydrolases"/>
    <property type="match status" value="1"/>
</dbReference>
<dbReference type="EMBL" id="CAKOFQ010007018">
    <property type="protein sequence ID" value="CAH1987413.1"/>
    <property type="molecule type" value="Genomic_DNA"/>
</dbReference>
<comment type="subcellular location">
    <subcellularLocation>
        <location evidence="2">Secreted</location>
    </subcellularLocation>
</comment>
<comment type="cofactor">
    <cofactor evidence="1">
        <name>Zn(2+)</name>
        <dbReference type="ChEBI" id="CHEBI:29105"/>
    </cofactor>
</comment>
<evidence type="ECO:0000256" key="1">
    <source>
        <dbReference type="ARBA" id="ARBA00001947"/>
    </source>
</evidence>
<dbReference type="GO" id="GO:0006154">
    <property type="term" value="P:adenosine catabolic process"/>
    <property type="evidence" value="ECO:0007669"/>
    <property type="project" value="InterPro"/>
</dbReference>
<dbReference type="GO" id="GO:0005615">
    <property type="term" value="C:extracellular space"/>
    <property type="evidence" value="ECO:0007669"/>
    <property type="project" value="InterPro"/>
</dbReference>
<proteinExistence type="inferred from homology"/>
<dbReference type="PANTHER" id="PTHR11409">
    <property type="entry name" value="ADENOSINE DEAMINASE"/>
    <property type="match status" value="1"/>
</dbReference>
<dbReference type="Pfam" id="PF00962">
    <property type="entry name" value="A_deaminase"/>
    <property type="match status" value="1"/>
</dbReference>
<accession>A0A9P0L8E7</accession>
<evidence type="ECO:0000256" key="10">
    <source>
        <dbReference type="ARBA" id="ARBA00047764"/>
    </source>
</evidence>
<evidence type="ECO:0000256" key="6">
    <source>
        <dbReference type="ARBA" id="ARBA00022525"/>
    </source>
</evidence>
<feature type="domain" description="Adenosine/AMP deaminase N-terminal" evidence="13">
    <location>
        <begin position="15"/>
        <end position="94"/>
    </location>
</feature>
<comment type="similarity">
    <text evidence="3">Belongs to the metallo-dependent hydrolases superfamily. Adenosine and AMP deaminases family. ADGF subfamily.</text>
</comment>
<dbReference type="FunFam" id="3.20.20.140:FF:000017">
    <property type="entry name" value="Adenosine deaminase 2"/>
    <property type="match status" value="1"/>
</dbReference>
<dbReference type="InterPro" id="IPR006331">
    <property type="entry name" value="ADGF"/>
</dbReference>
<reference evidence="14" key="1">
    <citation type="submission" date="2022-03" db="EMBL/GenBank/DDBJ databases">
        <authorList>
            <person name="Sayadi A."/>
        </authorList>
    </citation>
    <scope>NUCLEOTIDE SEQUENCE</scope>
</reference>
<dbReference type="Pfam" id="PF08451">
    <property type="entry name" value="A_deaminase_N"/>
    <property type="match status" value="1"/>
</dbReference>
<evidence type="ECO:0000256" key="9">
    <source>
        <dbReference type="ARBA" id="ARBA00022801"/>
    </source>
</evidence>
<evidence type="ECO:0000256" key="11">
    <source>
        <dbReference type="SAM" id="SignalP"/>
    </source>
</evidence>
<dbReference type="OrthoDB" id="7202371at2759"/>
<dbReference type="AlphaFoldDB" id="A0A9P0L8E7"/>
<dbReference type="EC" id="3.5.4.4" evidence="4"/>
<organism evidence="14 15">
    <name type="scientific">Acanthoscelides obtectus</name>
    <name type="common">Bean weevil</name>
    <name type="synonym">Bruchus obtectus</name>
    <dbReference type="NCBI Taxonomy" id="200917"/>
    <lineage>
        <taxon>Eukaryota</taxon>
        <taxon>Metazoa</taxon>
        <taxon>Ecdysozoa</taxon>
        <taxon>Arthropoda</taxon>
        <taxon>Hexapoda</taxon>
        <taxon>Insecta</taxon>
        <taxon>Pterygota</taxon>
        <taxon>Neoptera</taxon>
        <taxon>Endopterygota</taxon>
        <taxon>Coleoptera</taxon>
        <taxon>Polyphaga</taxon>
        <taxon>Cucujiformia</taxon>
        <taxon>Chrysomeloidea</taxon>
        <taxon>Chrysomelidae</taxon>
        <taxon>Bruchinae</taxon>
        <taxon>Bruchini</taxon>
        <taxon>Acanthoscelides</taxon>
    </lineage>
</organism>
<evidence type="ECO:0000259" key="12">
    <source>
        <dbReference type="Pfam" id="PF00962"/>
    </source>
</evidence>
<evidence type="ECO:0000256" key="3">
    <source>
        <dbReference type="ARBA" id="ARBA00006083"/>
    </source>
</evidence>
<feature type="signal peptide" evidence="11">
    <location>
        <begin position="1"/>
        <end position="19"/>
    </location>
</feature>
<dbReference type="Proteomes" id="UP001152888">
    <property type="component" value="Unassembled WGS sequence"/>
</dbReference>
<dbReference type="InterPro" id="IPR032466">
    <property type="entry name" value="Metal_Hydrolase"/>
</dbReference>
<dbReference type="InterPro" id="IPR013659">
    <property type="entry name" value="A_deaminase_N"/>
</dbReference>
<dbReference type="InterPro" id="IPR001365">
    <property type="entry name" value="A_deaminase_dom"/>
</dbReference>
<evidence type="ECO:0000256" key="8">
    <source>
        <dbReference type="ARBA" id="ARBA00022729"/>
    </source>
</evidence>
<dbReference type="Gene3D" id="3.20.20.140">
    <property type="entry name" value="Metal-dependent hydrolases"/>
    <property type="match status" value="1"/>
</dbReference>
<evidence type="ECO:0000259" key="13">
    <source>
        <dbReference type="Pfam" id="PF08451"/>
    </source>
</evidence>
<evidence type="ECO:0000313" key="14">
    <source>
        <dbReference type="EMBL" id="CAH1987413.1"/>
    </source>
</evidence>
<keyword evidence="6" id="KW-0964">Secreted</keyword>
<protein>
    <recommendedName>
        <fullName evidence="5">Adenosine deaminase</fullName>
        <ecNumber evidence="4">3.5.4.4</ecNumber>
    </recommendedName>
</protein>
<keyword evidence="15" id="KW-1185">Reference proteome</keyword>
<dbReference type="GO" id="GO:0046872">
    <property type="term" value="F:metal ion binding"/>
    <property type="evidence" value="ECO:0007669"/>
    <property type="project" value="UniProtKB-KW"/>
</dbReference>
<evidence type="ECO:0000313" key="15">
    <source>
        <dbReference type="Proteomes" id="UP001152888"/>
    </source>
</evidence>
<dbReference type="GO" id="GO:0004000">
    <property type="term" value="F:adenosine deaminase activity"/>
    <property type="evidence" value="ECO:0007669"/>
    <property type="project" value="InterPro"/>
</dbReference>
<comment type="catalytic activity">
    <reaction evidence="10">
        <text>adenosine + H2O + H(+) = inosine + NH4(+)</text>
        <dbReference type="Rhea" id="RHEA:24408"/>
        <dbReference type="ChEBI" id="CHEBI:15377"/>
        <dbReference type="ChEBI" id="CHEBI:15378"/>
        <dbReference type="ChEBI" id="CHEBI:16335"/>
        <dbReference type="ChEBI" id="CHEBI:17596"/>
        <dbReference type="ChEBI" id="CHEBI:28938"/>
        <dbReference type="EC" id="3.5.4.4"/>
    </reaction>
</comment>
<name>A0A9P0L8E7_ACAOB</name>
<keyword evidence="8 11" id="KW-0732">Signal</keyword>
<evidence type="ECO:0000256" key="2">
    <source>
        <dbReference type="ARBA" id="ARBA00004613"/>
    </source>
</evidence>
<keyword evidence="9" id="KW-0378">Hydrolase</keyword>
<feature type="domain" description="Adenosine deaminase" evidence="12">
    <location>
        <begin position="183"/>
        <end position="477"/>
    </location>
</feature>
<dbReference type="PANTHER" id="PTHR11409:SF39">
    <property type="entry name" value="ADENOSINE DEAMINASE 2"/>
    <property type="match status" value="1"/>
</dbReference>
<comment type="caution">
    <text evidence="14">The sequence shown here is derived from an EMBL/GenBank/DDBJ whole genome shotgun (WGS) entry which is preliminary data.</text>
</comment>